<evidence type="ECO:0000256" key="2">
    <source>
        <dbReference type="ARBA" id="ARBA00022730"/>
    </source>
</evidence>
<dbReference type="HAMAP" id="MF_01309_B">
    <property type="entry name" value="Ribosomal_uS3_B"/>
    <property type="match status" value="1"/>
</dbReference>
<dbReference type="CDD" id="cd02412">
    <property type="entry name" value="KH-II_30S_S3"/>
    <property type="match status" value="1"/>
</dbReference>
<evidence type="ECO:0000313" key="11">
    <source>
        <dbReference type="EMBL" id="PIT92282.1"/>
    </source>
</evidence>
<name>A0A2M6WHL8_9BACT</name>
<dbReference type="FunFam" id="3.30.300.20:FF:000001">
    <property type="entry name" value="30S ribosomal protein S3"/>
    <property type="match status" value="1"/>
</dbReference>
<keyword evidence="5 8" id="KW-0687">Ribonucleoprotein</keyword>
<dbReference type="GO" id="GO:0003729">
    <property type="term" value="F:mRNA binding"/>
    <property type="evidence" value="ECO:0007669"/>
    <property type="project" value="UniProtKB-UniRule"/>
</dbReference>
<dbReference type="GO" id="GO:0022627">
    <property type="term" value="C:cytosolic small ribosomal subunit"/>
    <property type="evidence" value="ECO:0007669"/>
    <property type="project" value="TreeGrafter"/>
</dbReference>
<dbReference type="PROSITE" id="PS50823">
    <property type="entry name" value="KH_TYPE_2"/>
    <property type="match status" value="1"/>
</dbReference>
<comment type="function">
    <text evidence="6 8">Binds the lower part of the 30S subunit head. Binds mRNA in the 70S ribosome, positioning it for translation.</text>
</comment>
<dbReference type="InterPro" id="IPR015946">
    <property type="entry name" value="KH_dom-like_a/b"/>
</dbReference>
<dbReference type="GO" id="GO:0006412">
    <property type="term" value="P:translation"/>
    <property type="evidence" value="ECO:0007669"/>
    <property type="project" value="UniProtKB-UniRule"/>
</dbReference>
<keyword evidence="4 8" id="KW-0689">Ribosomal protein</keyword>
<dbReference type="InterPro" id="IPR009019">
    <property type="entry name" value="KH_sf_prok-type"/>
</dbReference>
<gene>
    <name evidence="8" type="primary">rpsC</name>
    <name evidence="11" type="ORF">COU08_03155</name>
</gene>
<dbReference type="GO" id="GO:0003735">
    <property type="term" value="F:structural constituent of ribosome"/>
    <property type="evidence" value="ECO:0007669"/>
    <property type="project" value="InterPro"/>
</dbReference>
<dbReference type="EMBL" id="PFBA01000027">
    <property type="protein sequence ID" value="PIT92282.1"/>
    <property type="molecule type" value="Genomic_DNA"/>
</dbReference>
<evidence type="ECO:0000256" key="6">
    <source>
        <dbReference type="ARBA" id="ARBA00024998"/>
    </source>
</evidence>
<dbReference type="AlphaFoldDB" id="A0A2M6WHL8"/>
<dbReference type="SUPFAM" id="SSF54814">
    <property type="entry name" value="Prokaryotic type KH domain (KH-domain type II)"/>
    <property type="match status" value="1"/>
</dbReference>
<evidence type="ECO:0000256" key="5">
    <source>
        <dbReference type="ARBA" id="ARBA00023274"/>
    </source>
</evidence>
<dbReference type="InterPro" id="IPR001351">
    <property type="entry name" value="Ribosomal_uS3_C"/>
</dbReference>
<dbReference type="Gene3D" id="3.30.300.20">
    <property type="match status" value="1"/>
</dbReference>
<dbReference type="PANTHER" id="PTHR11760:SF19">
    <property type="entry name" value="SMALL RIBOSOMAL SUBUNIT PROTEIN US3C"/>
    <property type="match status" value="1"/>
</dbReference>
<dbReference type="PANTHER" id="PTHR11760">
    <property type="entry name" value="30S/40S RIBOSOMAL PROTEIN S3"/>
    <property type="match status" value="1"/>
</dbReference>
<keyword evidence="3 8" id="KW-0694">RNA-binding</keyword>
<protein>
    <recommendedName>
        <fullName evidence="7 8">Small ribosomal subunit protein uS3</fullName>
    </recommendedName>
</protein>
<evidence type="ECO:0000256" key="9">
    <source>
        <dbReference type="RuleBase" id="RU003624"/>
    </source>
</evidence>
<evidence type="ECO:0000256" key="3">
    <source>
        <dbReference type="ARBA" id="ARBA00022884"/>
    </source>
</evidence>
<proteinExistence type="inferred from homology"/>
<dbReference type="NCBIfam" id="TIGR01009">
    <property type="entry name" value="rpsC_bact"/>
    <property type="match status" value="1"/>
</dbReference>
<dbReference type="InterPro" id="IPR018280">
    <property type="entry name" value="Ribosomal_uS3_CS"/>
</dbReference>
<accession>A0A2M6WHL8</accession>
<comment type="caution">
    <text evidence="11">The sequence shown here is derived from an EMBL/GenBank/DDBJ whole genome shotgun (WGS) entry which is preliminary data.</text>
</comment>
<sequence>MSRKIRPDLFRLGIIRLWNARWFPHKGNFKLQLEEDELIRSLIRKRLEQAGIVTIEIARNQQDSFRVTIKAAKPGLIIGRGGKGIEETTTFVEQGLKKLYRSRGEQQAPVHLSLNVEELKRTEVASAYIAQTIAWDLERRLPSRRVMKKALEHLMQNRSVKGAKITVAGRINGAEIARTETLSQGNLPLQTLRANIDYGVATANTTYGAIGIKVWIYKGNIFQKSSDQLRERNVSS</sequence>
<feature type="domain" description="KH type-2" evidence="10">
    <location>
        <begin position="39"/>
        <end position="120"/>
    </location>
</feature>
<dbReference type="InterPro" id="IPR036419">
    <property type="entry name" value="Ribosomal_S3_C_sf"/>
</dbReference>
<dbReference type="InterPro" id="IPR005704">
    <property type="entry name" value="Ribosomal_uS3_bac-typ"/>
</dbReference>
<organism evidence="11 12">
    <name type="scientific">Candidatus Harrisonbacteria bacterium CG10_big_fil_rev_8_21_14_0_10_42_17</name>
    <dbReference type="NCBI Taxonomy" id="1974584"/>
    <lineage>
        <taxon>Bacteria</taxon>
        <taxon>Candidatus Harrisoniibacteriota</taxon>
    </lineage>
</organism>
<dbReference type="Gene3D" id="3.30.1140.32">
    <property type="entry name" value="Ribosomal protein S3, C-terminal domain"/>
    <property type="match status" value="1"/>
</dbReference>
<dbReference type="SUPFAM" id="SSF54821">
    <property type="entry name" value="Ribosomal protein S3 C-terminal domain"/>
    <property type="match status" value="1"/>
</dbReference>
<evidence type="ECO:0000256" key="1">
    <source>
        <dbReference type="ARBA" id="ARBA00010761"/>
    </source>
</evidence>
<evidence type="ECO:0000313" key="12">
    <source>
        <dbReference type="Proteomes" id="UP000228635"/>
    </source>
</evidence>
<comment type="similarity">
    <text evidence="1 8 9">Belongs to the universal ribosomal protein uS3 family.</text>
</comment>
<dbReference type="InterPro" id="IPR004044">
    <property type="entry name" value="KH_dom_type_2"/>
</dbReference>
<dbReference type="InterPro" id="IPR057258">
    <property type="entry name" value="Ribosomal_uS3"/>
</dbReference>
<dbReference type="Pfam" id="PF00189">
    <property type="entry name" value="Ribosomal_S3_C"/>
    <property type="match status" value="1"/>
</dbReference>
<comment type="subunit">
    <text evidence="8">Part of the 30S ribosomal subunit. Forms a tight complex with proteins S10 and S14.</text>
</comment>
<dbReference type="PROSITE" id="PS00548">
    <property type="entry name" value="RIBOSOMAL_S3"/>
    <property type="match status" value="1"/>
</dbReference>
<reference evidence="12" key="1">
    <citation type="submission" date="2017-09" db="EMBL/GenBank/DDBJ databases">
        <title>Depth-based differentiation of microbial function through sediment-hosted aquifers and enrichment of novel symbionts in the deep terrestrial subsurface.</title>
        <authorList>
            <person name="Probst A.J."/>
            <person name="Ladd B."/>
            <person name="Jarett J.K."/>
            <person name="Geller-Mcgrath D.E."/>
            <person name="Sieber C.M.K."/>
            <person name="Emerson J.B."/>
            <person name="Anantharaman K."/>
            <person name="Thomas B.C."/>
            <person name="Malmstrom R."/>
            <person name="Stieglmeier M."/>
            <person name="Klingl A."/>
            <person name="Woyke T."/>
            <person name="Ryan C.M."/>
            <person name="Banfield J.F."/>
        </authorList>
    </citation>
    <scope>NUCLEOTIDE SEQUENCE [LARGE SCALE GENOMIC DNA]</scope>
</reference>
<dbReference type="GO" id="GO:0019843">
    <property type="term" value="F:rRNA binding"/>
    <property type="evidence" value="ECO:0007669"/>
    <property type="project" value="UniProtKB-UniRule"/>
</dbReference>
<keyword evidence="2 8" id="KW-0699">rRNA-binding</keyword>
<evidence type="ECO:0000259" key="10">
    <source>
        <dbReference type="PROSITE" id="PS50823"/>
    </source>
</evidence>
<dbReference type="Pfam" id="PF07650">
    <property type="entry name" value="KH_2"/>
    <property type="match status" value="1"/>
</dbReference>
<evidence type="ECO:0000256" key="7">
    <source>
        <dbReference type="ARBA" id="ARBA00035257"/>
    </source>
</evidence>
<evidence type="ECO:0000256" key="8">
    <source>
        <dbReference type="HAMAP-Rule" id="MF_01309"/>
    </source>
</evidence>
<evidence type="ECO:0000256" key="4">
    <source>
        <dbReference type="ARBA" id="ARBA00022980"/>
    </source>
</evidence>
<dbReference type="Proteomes" id="UP000228635">
    <property type="component" value="Unassembled WGS sequence"/>
</dbReference>